<name>A0AAQ3SNQ6_PASNO</name>
<keyword evidence="3" id="KW-1185">Reference proteome</keyword>
<reference evidence="2 3" key="1">
    <citation type="submission" date="2024-02" db="EMBL/GenBank/DDBJ databases">
        <title>High-quality chromosome-scale genome assembly of Pensacola bahiagrass (Paspalum notatum Flugge var. saurae).</title>
        <authorList>
            <person name="Vega J.M."/>
            <person name="Podio M."/>
            <person name="Orjuela J."/>
            <person name="Siena L.A."/>
            <person name="Pessino S.C."/>
            <person name="Combes M.C."/>
            <person name="Mariac C."/>
            <person name="Albertini E."/>
            <person name="Pupilli F."/>
            <person name="Ortiz J.P.A."/>
            <person name="Leblanc O."/>
        </authorList>
    </citation>
    <scope>NUCLEOTIDE SEQUENCE [LARGE SCALE GENOMIC DNA]</scope>
    <source>
        <strain evidence="2">R1</strain>
        <tissue evidence="2">Leaf</tissue>
    </source>
</reference>
<feature type="region of interest" description="Disordered" evidence="1">
    <location>
        <begin position="1"/>
        <end position="36"/>
    </location>
</feature>
<dbReference type="AlphaFoldDB" id="A0AAQ3SNQ6"/>
<protein>
    <submittedName>
        <fullName evidence="2">Uncharacterized protein</fullName>
    </submittedName>
</protein>
<dbReference type="EMBL" id="CP144746">
    <property type="protein sequence ID" value="WVZ57399.1"/>
    <property type="molecule type" value="Genomic_DNA"/>
</dbReference>
<organism evidence="2 3">
    <name type="scientific">Paspalum notatum var. saurae</name>
    <dbReference type="NCBI Taxonomy" id="547442"/>
    <lineage>
        <taxon>Eukaryota</taxon>
        <taxon>Viridiplantae</taxon>
        <taxon>Streptophyta</taxon>
        <taxon>Embryophyta</taxon>
        <taxon>Tracheophyta</taxon>
        <taxon>Spermatophyta</taxon>
        <taxon>Magnoliopsida</taxon>
        <taxon>Liliopsida</taxon>
        <taxon>Poales</taxon>
        <taxon>Poaceae</taxon>
        <taxon>PACMAD clade</taxon>
        <taxon>Panicoideae</taxon>
        <taxon>Andropogonodae</taxon>
        <taxon>Paspaleae</taxon>
        <taxon>Paspalinae</taxon>
        <taxon>Paspalum</taxon>
    </lineage>
</organism>
<evidence type="ECO:0000256" key="1">
    <source>
        <dbReference type="SAM" id="MobiDB-lite"/>
    </source>
</evidence>
<evidence type="ECO:0000313" key="3">
    <source>
        <dbReference type="Proteomes" id="UP001341281"/>
    </source>
</evidence>
<dbReference type="Proteomes" id="UP001341281">
    <property type="component" value="Chromosome 02"/>
</dbReference>
<evidence type="ECO:0000313" key="2">
    <source>
        <dbReference type="EMBL" id="WVZ57399.1"/>
    </source>
</evidence>
<gene>
    <name evidence="2" type="ORF">U9M48_007787</name>
</gene>
<proteinExistence type="predicted"/>
<accession>A0AAQ3SNQ6</accession>
<sequence>MLQSDLRIGERAQVEGSTYDPPPSGTSGDASIRFENTDGFEGDAEVDVHEVNPTALAAKGDEEAPGVNVTAQVPEGLADEGERIPDIVEQMNNEDQIALQMKENGDSSDNEEALVPAAWRDPGFGDHVVQDGKRREWEYRANESHYMKSSSSSRKVILDLRELEAAAGREVLILGPGSYLSTVHLATHWNEIVVIVIYKIHIRPPRTRSCCRP</sequence>